<organism evidence="3 4">
    <name type="scientific">Tolumonas osonensis</name>
    <dbReference type="NCBI Taxonomy" id="675874"/>
    <lineage>
        <taxon>Bacteria</taxon>
        <taxon>Pseudomonadati</taxon>
        <taxon>Pseudomonadota</taxon>
        <taxon>Gammaproteobacteria</taxon>
        <taxon>Aeromonadales</taxon>
        <taxon>Aeromonadaceae</taxon>
        <taxon>Tolumonas</taxon>
    </lineage>
</organism>
<feature type="transmembrane region" description="Helical" evidence="2">
    <location>
        <begin position="23"/>
        <end position="45"/>
    </location>
</feature>
<evidence type="ECO:0000313" key="3">
    <source>
        <dbReference type="EMBL" id="MBB6055362.1"/>
    </source>
</evidence>
<dbReference type="Proteomes" id="UP000585721">
    <property type="component" value="Unassembled WGS sequence"/>
</dbReference>
<evidence type="ECO:0000256" key="2">
    <source>
        <dbReference type="SAM" id="Phobius"/>
    </source>
</evidence>
<reference evidence="3 4" key="1">
    <citation type="submission" date="2020-08" db="EMBL/GenBank/DDBJ databases">
        <title>Genomic Encyclopedia of Type Strains, Phase IV (KMG-IV): sequencing the most valuable type-strain genomes for metagenomic binning, comparative biology and taxonomic classification.</title>
        <authorList>
            <person name="Goeker M."/>
        </authorList>
    </citation>
    <scope>NUCLEOTIDE SEQUENCE [LARGE SCALE GENOMIC DNA]</scope>
    <source>
        <strain evidence="3 4">DSM 22975</strain>
    </source>
</reference>
<dbReference type="NCBIfam" id="NF033916">
    <property type="entry name" value="antiphage_ZorA_3"/>
    <property type="match status" value="1"/>
</dbReference>
<comment type="caution">
    <text evidence="3">The sequence shown here is derived from an EMBL/GenBank/DDBJ whole genome shotgun (WGS) entry which is preliminary data.</text>
</comment>
<keyword evidence="2" id="KW-0472">Membrane</keyword>
<sequence length="735" mass="80794">MDITLISEPLNLFINTLVAVKPFIVPVSVISIVTLLLLLFLFRYFSKSFVIVHRLKRLTDRLKEIKKLQVSEQIQQLETVFNAHALEHAWSEYSETLHKQYQTVEGERELQQVRSTATSAAFFTQQYVVDTPLGTEFYKHLPGILTGVGIIGTFFGLMIGLHHFDPSSPEQVASSVDALLKDVLYAFLGSFAAIFVSILVTFLEKYRLAVSYKQLEKLTEALDSFFDSGVGEEYLAELVKASNESATQARQLKDGLVSDLREMLQNLVDSQVRENLKLAETLSSTYQQSGQMMADQVSGAIQNSLKSPLEAIAGAVQTASGDQSGQVQTLLQDVLTAFMSKLDTTFGQQFSGLHEMMGKSVMAMESMQSGFATLLQDIRAASDHSTQSSNDMVSKLLADMQAGQNAMQAGMNDLLSKLHDSISKIGEQGEDAGLRMANQLEKMFAENEAKQQAMAVSLDAFVESIKASVGSGQQEMMEKVASTVDILGQRLDSVFQQLENGQQQLDQASRTSQAELHQGTRELVKGLDEQVKVLLDAVSSQQASTQSTIEALGKQTAINLREMQSGAEKMKDAADRFVVAGSSVTGATESAAKMFGEMQGLNREIVVAANELSSIVSDYRNNRETIGKTVSLLEGLIANTQTEMAHRTQFLNDIKQHSERLQTYNREVREYLEHISSVLGKGFNEFTESVDKSLRKTLGSLDVELDKAVTSLAGGVENVRESIEDLSDVLSAARK</sequence>
<dbReference type="EMBL" id="JACHGR010000004">
    <property type="protein sequence ID" value="MBB6055362.1"/>
    <property type="molecule type" value="Genomic_DNA"/>
</dbReference>
<dbReference type="AlphaFoldDB" id="A0A841GLJ4"/>
<keyword evidence="2" id="KW-0812">Transmembrane</keyword>
<dbReference type="InterPro" id="IPR049670">
    <property type="entry name" value="ZorA-like_t1"/>
</dbReference>
<keyword evidence="4" id="KW-1185">Reference proteome</keyword>
<dbReference type="SUPFAM" id="SSF58113">
    <property type="entry name" value="Apolipoprotein A-I"/>
    <property type="match status" value="1"/>
</dbReference>
<feature type="transmembrane region" description="Helical" evidence="2">
    <location>
        <begin position="184"/>
        <end position="203"/>
    </location>
</feature>
<dbReference type="NCBIfam" id="NF041794">
    <property type="entry name" value="1_anti-phage_ZorA1"/>
    <property type="match status" value="1"/>
</dbReference>
<evidence type="ECO:0000313" key="4">
    <source>
        <dbReference type="Proteomes" id="UP000585721"/>
    </source>
</evidence>
<name>A0A841GLJ4_9GAMM</name>
<dbReference type="RefSeq" id="WP_188026149.1">
    <property type="nucleotide sequence ID" value="NZ_JACHGR010000004.1"/>
</dbReference>
<evidence type="ECO:0000256" key="1">
    <source>
        <dbReference type="SAM" id="Coils"/>
    </source>
</evidence>
<feature type="coiled-coil region" evidence="1">
    <location>
        <begin position="647"/>
        <end position="674"/>
    </location>
</feature>
<keyword evidence="1" id="KW-0175">Coiled coil</keyword>
<protein>
    <submittedName>
        <fullName evidence="3">DNA anti-recombination protein RmuC</fullName>
    </submittedName>
</protein>
<gene>
    <name evidence="3" type="ORF">HNR75_001268</name>
</gene>
<proteinExistence type="predicted"/>
<keyword evidence="2" id="KW-1133">Transmembrane helix</keyword>
<feature type="transmembrane region" description="Helical" evidence="2">
    <location>
        <begin position="144"/>
        <end position="164"/>
    </location>
</feature>
<accession>A0A841GLJ4</accession>